<dbReference type="AlphaFoldDB" id="A0A9D1MAG4"/>
<sequence length="79" mass="9074">MSENNEQKIQEAIRFLNENDYIVIPVTKGQMCLCDACREPDTECRYGAFGYTCSNLLCINPFIKEQIDYKEKIANISGE</sequence>
<dbReference type="Proteomes" id="UP000824109">
    <property type="component" value="Unassembled WGS sequence"/>
</dbReference>
<proteinExistence type="predicted"/>
<organism evidence="1 2">
    <name type="scientific">Candidatus Ornithomonoglobus merdipullorum</name>
    <dbReference type="NCBI Taxonomy" id="2840895"/>
    <lineage>
        <taxon>Bacteria</taxon>
        <taxon>Bacillati</taxon>
        <taxon>Bacillota</taxon>
        <taxon>Clostridia</taxon>
        <taxon>Candidatus Ornithomonoglobus</taxon>
    </lineage>
</organism>
<dbReference type="EMBL" id="DVNB01000024">
    <property type="protein sequence ID" value="HIU56639.1"/>
    <property type="molecule type" value="Genomic_DNA"/>
</dbReference>
<comment type="caution">
    <text evidence="1">The sequence shown here is derived from an EMBL/GenBank/DDBJ whole genome shotgun (WGS) entry which is preliminary data.</text>
</comment>
<evidence type="ECO:0000313" key="1">
    <source>
        <dbReference type="EMBL" id="HIU56639.1"/>
    </source>
</evidence>
<protein>
    <submittedName>
        <fullName evidence="1">Uncharacterized protein</fullName>
    </submittedName>
</protein>
<gene>
    <name evidence="1" type="ORF">IAA61_02345</name>
</gene>
<name>A0A9D1MAG4_9FIRM</name>
<evidence type="ECO:0000313" key="2">
    <source>
        <dbReference type="Proteomes" id="UP000824109"/>
    </source>
</evidence>
<reference evidence="1" key="1">
    <citation type="submission" date="2020-10" db="EMBL/GenBank/DDBJ databases">
        <authorList>
            <person name="Gilroy R."/>
        </authorList>
    </citation>
    <scope>NUCLEOTIDE SEQUENCE</scope>
    <source>
        <strain evidence="1">USAMLcec3-3695</strain>
    </source>
</reference>
<accession>A0A9D1MAG4</accession>
<reference evidence="1" key="2">
    <citation type="journal article" date="2021" name="PeerJ">
        <title>Extensive microbial diversity within the chicken gut microbiome revealed by metagenomics and culture.</title>
        <authorList>
            <person name="Gilroy R."/>
            <person name="Ravi A."/>
            <person name="Getino M."/>
            <person name="Pursley I."/>
            <person name="Horton D.L."/>
            <person name="Alikhan N.F."/>
            <person name="Baker D."/>
            <person name="Gharbi K."/>
            <person name="Hall N."/>
            <person name="Watson M."/>
            <person name="Adriaenssens E.M."/>
            <person name="Foster-Nyarko E."/>
            <person name="Jarju S."/>
            <person name="Secka A."/>
            <person name="Antonio M."/>
            <person name="Oren A."/>
            <person name="Chaudhuri R.R."/>
            <person name="La Ragione R."/>
            <person name="Hildebrand F."/>
            <person name="Pallen M.J."/>
        </authorList>
    </citation>
    <scope>NUCLEOTIDE SEQUENCE</scope>
    <source>
        <strain evidence="1">USAMLcec3-3695</strain>
    </source>
</reference>